<dbReference type="EMBL" id="AGNL01016351">
    <property type="protein sequence ID" value="EJK65124.1"/>
    <property type="molecule type" value="Genomic_DNA"/>
</dbReference>
<evidence type="ECO:0000256" key="1">
    <source>
        <dbReference type="SAM" id="MobiDB-lite"/>
    </source>
</evidence>
<dbReference type="AlphaFoldDB" id="K0SJK5"/>
<proteinExistence type="predicted"/>
<name>K0SJK5_THAOC</name>
<feature type="non-terminal residue" evidence="2">
    <location>
        <position position="1"/>
    </location>
</feature>
<feature type="region of interest" description="Disordered" evidence="1">
    <location>
        <begin position="66"/>
        <end position="103"/>
    </location>
</feature>
<comment type="caution">
    <text evidence="2">The sequence shown here is derived from an EMBL/GenBank/DDBJ whole genome shotgun (WGS) entry which is preliminary data.</text>
</comment>
<sequence>ELGIAETAELPLAGRASGIENGANGGGGPVLPGGRTFDIAISPGGTGASPSSAVANLFLRSTTPTDGELGLGLTPPYSPPPETAVGSTTAVAGSAAAPQLPRS</sequence>
<evidence type="ECO:0000313" key="2">
    <source>
        <dbReference type="EMBL" id="EJK65124.1"/>
    </source>
</evidence>
<keyword evidence="3" id="KW-1185">Reference proteome</keyword>
<accession>K0SJK5</accession>
<gene>
    <name evidence="2" type="ORF">THAOC_14059</name>
</gene>
<reference evidence="2 3" key="1">
    <citation type="journal article" date="2012" name="Genome Biol.">
        <title>Genome and low-iron response of an oceanic diatom adapted to chronic iron limitation.</title>
        <authorList>
            <person name="Lommer M."/>
            <person name="Specht M."/>
            <person name="Roy A.S."/>
            <person name="Kraemer L."/>
            <person name="Andreson R."/>
            <person name="Gutowska M.A."/>
            <person name="Wolf J."/>
            <person name="Bergner S.V."/>
            <person name="Schilhabel M.B."/>
            <person name="Klostermeier U.C."/>
            <person name="Beiko R.G."/>
            <person name="Rosenstiel P."/>
            <person name="Hippler M."/>
            <person name="Laroche J."/>
        </authorList>
    </citation>
    <scope>NUCLEOTIDE SEQUENCE [LARGE SCALE GENOMIC DNA]</scope>
    <source>
        <strain evidence="2 3">CCMP1005</strain>
    </source>
</reference>
<evidence type="ECO:0000313" key="3">
    <source>
        <dbReference type="Proteomes" id="UP000266841"/>
    </source>
</evidence>
<feature type="compositionally biased region" description="Low complexity" evidence="1">
    <location>
        <begin position="84"/>
        <end position="97"/>
    </location>
</feature>
<protein>
    <submittedName>
        <fullName evidence="2">Uncharacterized protein</fullName>
    </submittedName>
</protein>
<dbReference type="Proteomes" id="UP000266841">
    <property type="component" value="Unassembled WGS sequence"/>
</dbReference>
<organism evidence="2 3">
    <name type="scientific">Thalassiosira oceanica</name>
    <name type="common">Marine diatom</name>
    <dbReference type="NCBI Taxonomy" id="159749"/>
    <lineage>
        <taxon>Eukaryota</taxon>
        <taxon>Sar</taxon>
        <taxon>Stramenopiles</taxon>
        <taxon>Ochrophyta</taxon>
        <taxon>Bacillariophyta</taxon>
        <taxon>Coscinodiscophyceae</taxon>
        <taxon>Thalassiosirophycidae</taxon>
        <taxon>Thalassiosirales</taxon>
        <taxon>Thalassiosiraceae</taxon>
        <taxon>Thalassiosira</taxon>
    </lineage>
</organism>